<evidence type="ECO:0000256" key="2">
    <source>
        <dbReference type="SAM" id="MobiDB-lite"/>
    </source>
</evidence>
<protein>
    <recommendedName>
        <fullName evidence="3">MutL C-terminal dimerisation domain-containing protein</fullName>
    </recommendedName>
</protein>
<dbReference type="PANTHER" id="PTHR10073">
    <property type="entry name" value="DNA MISMATCH REPAIR PROTEIN MLH, PMS, MUTL"/>
    <property type="match status" value="1"/>
</dbReference>
<dbReference type="Pfam" id="PF13589">
    <property type="entry name" value="HATPase_c_3"/>
    <property type="match status" value="1"/>
</dbReference>
<feature type="region of interest" description="Disordered" evidence="2">
    <location>
        <begin position="409"/>
        <end position="454"/>
    </location>
</feature>
<sequence>MKIDFAYKHDPPESMIIRQLPQDVVDKIKSSVNITSLNGVVCGLVTNSLDAGASKINISIDYSRGNCTVEDNGPGIPPEEFTDGGGLGKLHHTSKFPSRLSVHGKQGDFLASLATLSLLTVTSRHHRHVSHNSVSIHNSQVLARQLPSPPESRLVNFDHGTRTTVRDLFGNMPVRVKQRATLSERPAIDKEWSRLIRAVIGLLLAWPSGISVSLKNVATQRELRLRPSEKTDMVSKVSRMLTQAGLADSSDADAWVPISASCGPVSVKGCICTNPIATRRSQFISLGIHPVNNEFGTDVLFEEINKTFGNSSFGVIDGDQENRNASPKLDEFIGSELRSRKGIDRWPMFYLKIATSSTDGIDPDRLYSQGQILSTILDLLKATCYGFLKKQHFRPRKVQLAPDESLLSTAKVLGRPKKPSNKQSKSTNSSGASSVTSLSRSNSMGPRTDSPFEGWHRVKVGRATPHSATSKAVDIRTKMREEPPVDRLVSEGGILLRKPFDEPSPEPEDYQISLSTDGSSSDSVVRTADHETSNCNTAVGVPLQITQKRDKHHSKWLQGVVSSWENPIFQPVQSSIPYIDCSAPDHSRAQGRGGNGSINVELDTGTMSVTGRISRQALSRAAVVAQVDRKFILVKLPVESPASRNSAEEKQASSLVMLDQHAVDERCRLEDLMADYFTLDPSTDRISPAIELLDRPIIFEISKEEWSLLEQHSDYFATWGILYQTPPSSHQNKVVVSGLPPSIIERCRLEPRLLIELLRTEVWRSVDSNTPLVRPSNVAPEKPMISRFNGCPRGILELLHSRACRSMTLNPVGTFPADVVLLGAIMFNDVLTIEQCEKLISCLSRCAFPFQCAHGRPSMAPLIDLGKGAKFGGWQETERQKRPSWKSWIEKS</sequence>
<dbReference type="GO" id="GO:0016887">
    <property type="term" value="F:ATP hydrolysis activity"/>
    <property type="evidence" value="ECO:0007669"/>
    <property type="project" value="InterPro"/>
</dbReference>
<name>A0A9P7H4F4_9HYPO</name>
<comment type="caution">
    <text evidence="4">The sequence shown here is derived from an EMBL/GenBank/DDBJ whole genome shotgun (WGS) entry which is preliminary data.</text>
</comment>
<dbReference type="GO" id="GO:0006298">
    <property type="term" value="P:mismatch repair"/>
    <property type="evidence" value="ECO:0007669"/>
    <property type="project" value="InterPro"/>
</dbReference>
<dbReference type="Proteomes" id="UP000782241">
    <property type="component" value="Unassembled WGS sequence"/>
</dbReference>
<feature type="compositionally biased region" description="Low complexity" evidence="2">
    <location>
        <begin position="424"/>
        <end position="441"/>
    </location>
</feature>
<dbReference type="PANTHER" id="PTHR10073:SF47">
    <property type="entry name" value="DNA MISMATCH REPAIR PROTEIN MLH3"/>
    <property type="match status" value="1"/>
</dbReference>
<feature type="compositionally biased region" description="Low complexity" evidence="2">
    <location>
        <begin position="513"/>
        <end position="523"/>
    </location>
</feature>
<dbReference type="InterPro" id="IPR014790">
    <property type="entry name" value="MutL_C"/>
</dbReference>
<reference evidence="4" key="1">
    <citation type="submission" date="2021-04" db="EMBL/GenBank/DDBJ databases">
        <title>Draft genome of Fusarium avenaceum strain F156N33, isolated from an atmospheric sample in Virginia.</title>
        <authorList>
            <person name="Yang S."/>
            <person name="Vinatzer B.A."/>
            <person name="Coleman J."/>
        </authorList>
    </citation>
    <scope>NUCLEOTIDE SEQUENCE</scope>
    <source>
        <strain evidence="4">F156N33</strain>
    </source>
</reference>
<feature type="region of interest" description="Disordered" evidence="2">
    <location>
        <begin position="492"/>
        <end position="524"/>
    </location>
</feature>
<feature type="domain" description="MutL C-terminal dimerisation" evidence="3">
    <location>
        <begin position="623"/>
        <end position="772"/>
    </location>
</feature>
<organism evidence="4 5">
    <name type="scientific">Fusarium avenaceum</name>
    <dbReference type="NCBI Taxonomy" id="40199"/>
    <lineage>
        <taxon>Eukaryota</taxon>
        <taxon>Fungi</taxon>
        <taxon>Dikarya</taxon>
        <taxon>Ascomycota</taxon>
        <taxon>Pezizomycotina</taxon>
        <taxon>Sordariomycetes</taxon>
        <taxon>Hypocreomycetidae</taxon>
        <taxon>Hypocreales</taxon>
        <taxon>Nectriaceae</taxon>
        <taxon>Fusarium</taxon>
        <taxon>Fusarium tricinctum species complex</taxon>
    </lineage>
</organism>
<proteinExistence type="inferred from homology"/>
<dbReference type="GO" id="GO:0140664">
    <property type="term" value="F:ATP-dependent DNA damage sensor activity"/>
    <property type="evidence" value="ECO:0007669"/>
    <property type="project" value="InterPro"/>
</dbReference>
<dbReference type="GO" id="GO:0005524">
    <property type="term" value="F:ATP binding"/>
    <property type="evidence" value="ECO:0007669"/>
    <property type="project" value="InterPro"/>
</dbReference>
<dbReference type="SUPFAM" id="SSF55874">
    <property type="entry name" value="ATPase domain of HSP90 chaperone/DNA topoisomerase II/histidine kinase"/>
    <property type="match status" value="1"/>
</dbReference>
<dbReference type="SUPFAM" id="SSF118116">
    <property type="entry name" value="DNA mismatch repair protein MutL"/>
    <property type="match status" value="2"/>
</dbReference>
<evidence type="ECO:0000313" key="4">
    <source>
        <dbReference type="EMBL" id="KAG5661025.1"/>
    </source>
</evidence>
<dbReference type="GO" id="GO:0032300">
    <property type="term" value="C:mismatch repair complex"/>
    <property type="evidence" value="ECO:0007669"/>
    <property type="project" value="InterPro"/>
</dbReference>
<dbReference type="AlphaFoldDB" id="A0A9P7H4F4"/>
<dbReference type="InterPro" id="IPR038973">
    <property type="entry name" value="MutL/Mlh/Pms-like"/>
</dbReference>
<dbReference type="EMBL" id="JAGPUO010000008">
    <property type="protein sequence ID" value="KAG5661025.1"/>
    <property type="molecule type" value="Genomic_DNA"/>
</dbReference>
<dbReference type="SMART" id="SM00853">
    <property type="entry name" value="MutL_C"/>
    <property type="match status" value="1"/>
</dbReference>
<keyword evidence="5" id="KW-1185">Reference proteome</keyword>
<dbReference type="Gene3D" id="3.30.565.10">
    <property type="entry name" value="Histidine kinase-like ATPase, C-terminal domain"/>
    <property type="match status" value="1"/>
</dbReference>
<evidence type="ECO:0000259" key="3">
    <source>
        <dbReference type="SMART" id="SM00853"/>
    </source>
</evidence>
<evidence type="ECO:0000256" key="1">
    <source>
        <dbReference type="ARBA" id="ARBA00006082"/>
    </source>
</evidence>
<dbReference type="InterPro" id="IPR042120">
    <property type="entry name" value="MutL_C_dimsub"/>
</dbReference>
<gene>
    <name evidence="4" type="ORF">KAF25_002668</name>
</gene>
<accession>A0A9P7H4F4</accession>
<dbReference type="Gene3D" id="3.30.1540.20">
    <property type="entry name" value="MutL, C-terminal domain, dimerisation subdomain"/>
    <property type="match status" value="2"/>
</dbReference>
<dbReference type="InterPro" id="IPR036890">
    <property type="entry name" value="HATPase_C_sf"/>
</dbReference>
<dbReference type="InterPro" id="IPR037198">
    <property type="entry name" value="MutL_C_sf"/>
</dbReference>
<evidence type="ECO:0000313" key="5">
    <source>
        <dbReference type="Proteomes" id="UP000782241"/>
    </source>
</evidence>
<comment type="similarity">
    <text evidence="1">Belongs to the DNA mismatch repair MutL/HexB family.</text>
</comment>
<dbReference type="Pfam" id="PF08676">
    <property type="entry name" value="MutL_C"/>
    <property type="match status" value="1"/>
</dbReference>